<organism evidence="1 2">
    <name type="scientific">Roseibium hamelinense</name>
    <dbReference type="NCBI Taxonomy" id="150831"/>
    <lineage>
        <taxon>Bacteria</taxon>
        <taxon>Pseudomonadati</taxon>
        <taxon>Pseudomonadota</taxon>
        <taxon>Alphaproteobacteria</taxon>
        <taxon>Hyphomicrobiales</taxon>
        <taxon>Stappiaceae</taxon>
        <taxon>Roseibium</taxon>
    </lineage>
</organism>
<dbReference type="EMBL" id="VLLF01000009">
    <property type="protein sequence ID" value="TWI82201.1"/>
    <property type="molecule type" value="Genomic_DNA"/>
</dbReference>
<evidence type="ECO:0008006" key="3">
    <source>
        <dbReference type="Google" id="ProtNLM"/>
    </source>
</evidence>
<keyword evidence="2" id="KW-1185">Reference proteome</keyword>
<dbReference type="NCBIfam" id="NF041384">
    <property type="entry name" value="YHS_seleno_dom"/>
    <property type="match status" value="1"/>
</dbReference>
<accession>A0A562SLK7</accession>
<evidence type="ECO:0000313" key="2">
    <source>
        <dbReference type="Proteomes" id="UP000320593"/>
    </source>
</evidence>
<reference evidence="1 2" key="1">
    <citation type="submission" date="2019-07" db="EMBL/GenBank/DDBJ databases">
        <title>Genomic Encyclopedia of Archaeal and Bacterial Type Strains, Phase II (KMG-II): from individual species to whole genera.</title>
        <authorList>
            <person name="Goeker M."/>
        </authorList>
    </citation>
    <scope>NUCLEOTIDE SEQUENCE [LARGE SCALE GENOMIC DNA]</scope>
    <source>
        <strain evidence="1 2">ATCC BAA-252</strain>
    </source>
</reference>
<protein>
    <recommendedName>
        <fullName evidence="3">YHS domain-containing protein</fullName>
    </recommendedName>
</protein>
<comment type="caution">
    <text evidence="1">The sequence shown here is derived from an EMBL/GenBank/DDBJ whole genome shotgun (WGS) entry which is preliminary data.</text>
</comment>
<name>A0A562SLK7_9HYPH</name>
<dbReference type="Proteomes" id="UP000320593">
    <property type="component" value="Unassembled WGS sequence"/>
</dbReference>
<proteinExistence type="predicted"/>
<evidence type="ECO:0000313" key="1">
    <source>
        <dbReference type="EMBL" id="TWI82201.1"/>
    </source>
</evidence>
<gene>
    <name evidence="1" type="ORF">JM93_03545</name>
</gene>
<dbReference type="AlphaFoldDB" id="A0A562SLK7"/>
<sequence>MFTTALLGVISTAGARPTIFVPDPIAGYAIGGHDPVAYFVDHKPRKGMSQFEFSWGGADWVFVNQGNLAAFKQAPEVYAPLYAGCGGYALSEGYATAGNPFIFALVEDRLVFFHSVVNRFLFLANYEQHLERADENAPKTGCIPSK</sequence>
<dbReference type="OrthoDB" id="344729at2"/>